<reference evidence="2 3" key="1">
    <citation type="submission" date="2019-05" db="EMBL/GenBank/DDBJ databases">
        <title>Another draft genome of Portunus trituberculatus and its Hox gene families provides insights of decapod evolution.</title>
        <authorList>
            <person name="Jeong J.-H."/>
            <person name="Song I."/>
            <person name="Kim S."/>
            <person name="Choi T."/>
            <person name="Kim D."/>
            <person name="Ryu S."/>
            <person name="Kim W."/>
        </authorList>
    </citation>
    <scope>NUCLEOTIDE SEQUENCE [LARGE SCALE GENOMIC DNA]</scope>
    <source>
        <tissue evidence="2">Muscle</tissue>
    </source>
</reference>
<keyword evidence="3" id="KW-1185">Reference proteome</keyword>
<evidence type="ECO:0000313" key="2">
    <source>
        <dbReference type="EMBL" id="MPC99842.1"/>
    </source>
</evidence>
<comment type="caution">
    <text evidence="2">The sequence shown here is derived from an EMBL/GenBank/DDBJ whole genome shotgun (WGS) entry which is preliminary data.</text>
</comment>
<gene>
    <name evidence="2" type="ORF">E2C01_095283</name>
</gene>
<evidence type="ECO:0000256" key="1">
    <source>
        <dbReference type="SAM" id="MobiDB-lite"/>
    </source>
</evidence>
<protein>
    <submittedName>
        <fullName evidence="2">Uncharacterized protein</fullName>
    </submittedName>
</protein>
<dbReference type="AlphaFoldDB" id="A0A5B7JUV4"/>
<name>A0A5B7JUV4_PORTR</name>
<evidence type="ECO:0000313" key="3">
    <source>
        <dbReference type="Proteomes" id="UP000324222"/>
    </source>
</evidence>
<proteinExistence type="predicted"/>
<dbReference type="Proteomes" id="UP000324222">
    <property type="component" value="Unassembled WGS sequence"/>
</dbReference>
<organism evidence="2 3">
    <name type="scientific">Portunus trituberculatus</name>
    <name type="common">Swimming crab</name>
    <name type="synonym">Neptunus trituberculatus</name>
    <dbReference type="NCBI Taxonomy" id="210409"/>
    <lineage>
        <taxon>Eukaryota</taxon>
        <taxon>Metazoa</taxon>
        <taxon>Ecdysozoa</taxon>
        <taxon>Arthropoda</taxon>
        <taxon>Crustacea</taxon>
        <taxon>Multicrustacea</taxon>
        <taxon>Malacostraca</taxon>
        <taxon>Eumalacostraca</taxon>
        <taxon>Eucarida</taxon>
        <taxon>Decapoda</taxon>
        <taxon>Pleocyemata</taxon>
        <taxon>Brachyura</taxon>
        <taxon>Eubrachyura</taxon>
        <taxon>Portunoidea</taxon>
        <taxon>Portunidae</taxon>
        <taxon>Portuninae</taxon>
        <taxon>Portunus</taxon>
    </lineage>
</organism>
<dbReference type="EMBL" id="VSRR010120183">
    <property type="protein sequence ID" value="MPC99842.1"/>
    <property type="molecule type" value="Genomic_DNA"/>
</dbReference>
<feature type="compositionally biased region" description="Pro residues" evidence="1">
    <location>
        <begin position="24"/>
        <end position="33"/>
    </location>
</feature>
<feature type="region of interest" description="Disordered" evidence="1">
    <location>
        <begin position="1"/>
        <end position="36"/>
    </location>
</feature>
<sequence>MTLRDAITPQCPQRQGGASHTSPSPAPHPPHPNPIQHNCQLLGRHLALIEDKNCGITGYHTVSSGISGPRVRVVECHAAFTRVRPGPWSVVCGALRLSNAWFVSTTYVSSALTQL</sequence>
<accession>A0A5B7JUV4</accession>